<feature type="region of interest" description="Disordered" evidence="1">
    <location>
        <begin position="223"/>
        <end position="248"/>
    </location>
</feature>
<accession>A0A8X6QDS8</accession>
<evidence type="ECO:0008006" key="5">
    <source>
        <dbReference type="Google" id="ProtNLM"/>
    </source>
</evidence>
<feature type="transmembrane region" description="Helical" evidence="2">
    <location>
        <begin position="42"/>
        <end position="67"/>
    </location>
</feature>
<name>A0A8X6QDS8_NEPPI</name>
<comment type="caution">
    <text evidence="3">The sequence shown here is derived from an EMBL/GenBank/DDBJ whole genome shotgun (WGS) entry which is preliminary data.</text>
</comment>
<dbReference type="EMBL" id="BMAW01080807">
    <property type="protein sequence ID" value="GFU21243.1"/>
    <property type="molecule type" value="Genomic_DNA"/>
</dbReference>
<feature type="compositionally biased region" description="Polar residues" evidence="1">
    <location>
        <begin position="226"/>
        <end position="237"/>
    </location>
</feature>
<evidence type="ECO:0000256" key="2">
    <source>
        <dbReference type="SAM" id="Phobius"/>
    </source>
</evidence>
<organism evidence="3 4">
    <name type="scientific">Nephila pilipes</name>
    <name type="common">Giant wood spider</name>
    <name type="synonym">Nephila maculata</name>
    <dbReference type="NCBI Taxonomy" id="299642"/>
    <lineage>
        <taxon>Eukaryota</taxon>
        <taxon>Metazoa</taxon>
        <taxon>Ecdysozoa</taxon>
        <taxon>Arthropoda</taxon>
        <taxon>Chelicerata</taxon>
        <taxon>Arachnida</taxon>
        <taxon>Araneae</taxon>
        <taxon>Araneomorphae</taxon>
        <taxon>Entelegynae</taxon>
        <taxon>Araneoidea</taxon>
        <taxon>Nephilidae</taxon>
        <taxon>Nephila</taxon>
    </lineage>
</organism>
<protein>
    <recommendedName>
        <fullName evidence="5">Transmembrane protein</fullName>
    </recommendedName>
</protein>
<evidence type="ECO:0000256" key="1">
    <source>
        <dbReference type="SAM" id="MobiDB-lite"/>
    </source>
</evidence>
<dbReference type="AlphaFoldDB" id="A0A8X6QDS8"/>
<keyword evidence="2" id="KW-0472">Membrane</keyword>
<feature type="transmembrane region" description="Helical" evidence="2">
    <location>
        <begin position="12"/>
        <end position="36"/>
    </location>
</feature>
<sequence>MPTRKEIVQQEAFRIKCGVSGCAFFFLCSVVLFVFSAVFRRYFVPLLIVAVVSMLAAIVFCFFSYVGRKSSELRNYRIFREEDTEHKEIDPDENSESMTENPRRHSVDCVTGCFNLPAVNTDSEPQLIFENVYAIPYKPEHVFDVPETLTLINRRKAEKAANYCSISSSSEDATCTYSTTAEVHVEDKTASIPSDQVDNKFPFPLSQLSYNWDHASRVIMKDDSGELSQAAHSTVPNDPNDEVDKVDN</sequence>
<gene>
    <name evidence="3" type="ORF">NPIL_240771</name>
</gene>
<evidence type="ECO:0000313" key="4">
    <source>
        <dbReference type="Proteomes" id="UP000887013"/>
    </source>
</evidence>
<keyword evidence="2" id="KW-0812">Transmembrane</keyword>
<reference evidence="3" key="1">
    <citation type="submission" date="2020-08" db="EMBL/GenBank/DDBJ databases">
        <title>Multicomponent nature underlies the extraordinary mechanical properties of spider dragline silk.</title>
        <authorList>
            <person name="Kono N."/>
            <person name="Nakamura H."/>
            <person name="Mori M."/>
            <person name="Yoshida Y."/>
            <person name="Ohtoshi R."/>
            <person name="Malay A.D."/>
            <person name="Moran D.A.P."/>
            <person name="Tomita M."/>
            <person name="Numata K."/>
            <person name="Arakawa K."/>
        </authorList>
    </citation>
    <scope>NUCLEOTIDE SEQUENCE</scope>
</reference>
<proteinExistence type="predicted"/>
<evidence type="ECO:0000313" key="3">
    <source>
        <dbReference type="EMBL" id="GFU21243.1"/>
    </source>
</evidence>
<keyword evidence="4" id="KW-1185">Reference proteome</keyword>
<keyword evidence="2" id="KW-1133">Transmembrane helix</keyword>
<dbReference type="Proteomes" id="UP000887013">
    <property type="component" value="Unassembled WGS sequence"/>
</dbReference>